<accession>A0A341CQ68</accession>
<feature type="region of interest" description="Disordered" evidence="1">
    <location>
        <begin position="1"/>
        <end position="22"/>
    </location>
</feature>
<dbReference type="GeneID" id="112409858"/>
<gene>
    <name evidence="4" type="primary">CUNH1orf159</name>
</gene>
<organism evidence="3 4">
    <name type="scientific">Neophocaena asiaeorientalis asiaeorientalis</name>
    <name type="common">Yangtze finless porpoise</name>
    <name type="synonym">Neophocaena phocaenoides subsp. asiaeorientalis</name>
    <dbReference type="NCBI Taxonomy" id="1706337"/>
    <lineage>
        <taxon>Eukaryota</taxon>
        <taxon>Metazoa</taxon>
        <taxon>Chordata</taxon>
        <taxon>Craniata</taxon>
        <taxon>Vertebrata</taxon>
        <taxon>Euteleostomi</taxon>
        <taxon>Mammalia</taxon>
        <taxon>Eutheria</taxon>
        <taxon>Laurasiatheria</taxon>
        <taxon>Artiodactyla</taxon>
        <taxon>Whippomorpha</taxon>
        <taxon>Cetacea</taxon>
        <taxon>Odontoceti</taxon>
        <taxon>Phocoenidae</taxon>
        <taxon>Neophocaena</taxon>
    </lineage>
</organism>
<keyword evidence="2" id="KW-1133">Transmembrane helix</keyword>
<evidence type="ECO:0000313" key="3">
    <source>
        <dbReference type="Proteomes" id="UP000252040"/>
    </source>
</evidence>
<dbReference type="Pfam" id="PF14946">
    <property type="entry name" value="DUF4501"/>
    <property type="match status" value="1"/>
</dbReference>
<dbReference type="PANTHER" id="PTHR16247">
    <property type="entry name" value="RIKEN CDNA 9430015G10 GENE"/>
    <property type="match status" value="1"/>
</dbReference>
<keyword evidence="3" id="KW-1185">Reference proteome</keyword>
<keyword evidence="2" id="KW-0812">Transmembrane</keyword>
<feature type="transmembrane region" description="Helical" evidence="2">
    <location>
        <begin position="212"/>
        <end position="237"/>
    </location>
</feature>
<sequence length="416" mass="43452">MGVPDEKSSWTPSPGRGLAALDQQHGLTYPPRFAGPGPRVCRAPGGPDPELRDMALQRAVLLASLLVEVASRSSGSAGQQPKCCVDVVDTNATCPGTNLCGPACILGTCRFRVPIRASATLSEASGKGPVGMPVRERAGCSSRGGGSCSEVHPSFQSCYGHWAEDGTVSCIRCGNGTHNSSECRGFAARGAHFPMNRSTGLPGRPSSGGPHVAASLFLGTFLISSGLILSVAAFFYLKRASKLPDVFYGRNKAPSLQPGEAAAMIPPPPSSDRVPATVWRSGVGTGEDILLLGDREVPRSRRDLPCPVRHLSDLSKAAPCPSTRCLRQSPGAAVTKCPGGSGERKCLLFTVLEATCSLRRLWGGSFPPLPASGAPGVPGLLGPRPSSRCCVFRWLLPSVSPSLSRGHWSLDLGPIR</sequence>
<dbReference type="CTD" id="103187440"/>
<protein>
    <submittedName>
        <fullName evidence="4">Uncharacterized protein C1orf159 homolog isoform X9</fullName>
    </submittedName>
</protein>
<dbReference type="InterPro" id="IPR027888">
    <property type="entry name" value="DUF4501"/>
</dbReference>
<evidence type="ECO:0000313" key="4">
    <source>
        <dbReference type="RefSeq" id="XP_024615967.1"/>
    </source>
</evidence>
<dbReference type="PANTHER" id="PTHR16247:SF0">
    <property type="entry name" value="RIKEN CDNA 9430015G10 GENE"/>
    <property type="match status" value="1"/>
</dbReference>
<evidence type="ECO:0000256" key="2">
    <source>
        <dbReference type="SAM" id="Phobius"/>
    </source>
</evidence>
<keyword evidence="2" id="KW-0472">Membrane</keyword>
<dbReference type="RefSeq" id="XP_024615967.1">
    <property type="nucleotide sequence ID" value="XM_024760199.1"/>
</dbReference>
<dbReference type="Proteomes" id="UP000252040">
    <property type="component" value="Unplaced"/>
</dbReference>
<dbReference type="AlphaFoldDB" id="A0A341CQ68"/>
<evidence type="ECO:0000256" key="1">
    <source>
        <dbReference type="SAM" id="MobiDB-lite"/>
    </source>
</evidence>
<reference evidence="4" key="1">
    <citation type="submission" date="2025-08" db="UniProtKB">
        <authorList>
            <consortium name="RefSeq"/>
        </authorList>
    </citation>
    <scope>IDENTIFICATION</scope>
    <source>
        <tissue evidence="4">Meat</tissue>
    </source>
</reference>
<name>A0A341CQ68_NEOAA</name>
<proteinExistence type="predicted"/>